<evidence type="ECO:0000256" key="1">
    <source>
        <dbReference type="SAM" id="MobiDB-lite"/>
    </source>
</evidence>
<gene>
    <name evidence="3" type="ORF">RDI58_019878</name>
</gene>
<dbReference type="Pfam" id="PF13952">
    <property type="entry name" value="DUF4216"/>
    <property type="match status" value="1"/>
</dbReference>
<evidence type="ECO:0000259" key="2">
    <source>
        <dbReference type="Pfam" id="PF13952"/>
    </source>
</evidence>
<feature type="domain" description="DUF4216" evidence="2">
    <location>
        <begin position="3"/>
        <end position="67"/>
    </location>
</feature>
<keyword evidence="4" id="KW-1185">Reference proteome</keyword>
<sequence>MDRRLVLFHCNLFDVFDEGKGVKKDEYDFVSVNPDRFLKTNEPFVLADQASQVFYTNDNSYKGWQVVTKTQPRDSYEIVEQMDDDIVELGSPSQKKRKRTNEEKYIFMN</sequence>
<proteinExistence type="predicted"/>
<dbReference type="AlphaFoldDB" id="A0AAN8Y7D3"/>
<organism evidence="3 4">
    <name type="scientific">Solanum bulbocastanum</name>
    <name type="common">Wild potato</name>
    <dbReference type="NCBI Taxonomy" id="147425"/>
    <lineage>
        <taxon>Eukaryota</taxon>
        <taxon>Viridiplantae</taxon>
        <taxon>Streptophyta</taxon>
        <taxon>Embryophyta</taxon>
        <taxon>Tracheophyta</taxon>
        <taxon>Spermatophyta</taxon>
        <taxon>Magnoliopsida</taxon>
        <taxon>eudicotyledons</taxon>
        <taxon>Gunneridae</taxon>
        <taxon>Pentapetalae</taxon>
        <taxon>asterids</taxon>
        <taxon>lamiids</taxon>
        <taxon>Solanales</taxon>
        <taxon>Solanaceae</taxon>
        <taxon>Solanoideae</taxon>
        <taxon>Solaneae</taxon>
        <taxon>Solanum</taxon>
    </lineage>
</organism>
<comment type="caution">
    <text evidence="3">The sequence shown here is derived from an EMBL/GenBank/DDBJ whole genome shotgun (WGS) entry which is preliminary data.</text>
</comment>
<evidence type="ECO:0000313" key="4">
    <source>
        <dbReference type="Proteomes" id="UP001371456"/>
    </source>
</evidence>
<dbReference type="PANTHER" id="PTHR48258:SF11">
    <property type="entry name" value="TDCA1-ORF2 PROTEIN"/>
    <property type="match status" value="1"/>
</dbReference>
<feature type="region of interest" description="Disordered" evidence="1">
    <location>
        <begin position="89"/>
        <end position="109"/>
    </location>
</feature>
<protein>
    <recommendedName>
        <fullName evidence="2">DUF4216 domain-containing protein</fullName>
    </recommendedName>
</protein>
<feature type="compositionally biased region" description="Basic and acidic residues" evidence="1">
    <location>
        <begin position="100"/>
        <end position="109"/>
    </location>
</feature>
<dbReference type="EMBL" id="JBANQN010000008">
    <property type="protein sequence ID" value="KAK6782082.1"/>
    <property type="molecule type" value="Genomic_DNA"/>
</dbReference>
<dbReference type="Proteomes" id="UP001371456">
    <property type="component" value="Unassembled WGS sequence"/>
</dbReference>
<accession>A0AAN8Y7D3</accession>
<name>A0AAN8Y7D3_SOLBU</name>
<dbReference type="PANTHER" id="PTHR48258">
    <property type="entry name" value="DUF4218 DOMAIN-CONTAINING PROTEIN-RELATED"/>
    <property type="match status" value="1"/>
</dbReference>
<evidence type="ECO:0000313" key="3">
    <source>
        <dbReference type="EMBL" id="KAK6782082.1"/>
    </source>
</evidence>
<dbReference type="InterPro" id="IPR025312">
    <property type="entry name" value="DUF4216"/>
</dbReference>
<reference evidence="3 4" key="1">
    <citation type="submission" date="2024-02" db="EMBL/GenBank/DDBJ databases">
        <title>de novo genome assembly of Solanum bulbocastanum strain 11H21.</title>
        <authorList>
            <person name="Hosaka A.J."/>
        </authorList>
    </citation>
    <scope>NUCLEOTIDE SEQUENCE [LARGE SCALE GENOMIC DNA]</scope>
    <source>
        <tissue evidence="3">Young leaves</tissue>
    </source>
</reference>